<evidence type="ECO:0000313" key="4">
    <source>
        <dbReference type="Proteomes" id="UP000064844"/>
    </source>
</evidence>
<protein>
    <recommendedName>
        <fullName evidence="2">HPt domain-containing protein</fullName>
    </recommendedName>
</protein>
<accession>A0A0S2W8D2</accession>
<evidence type="ECO:0000259" key="2">
    <source>
        <dbReference type="PROSITE" id="PS50894"/>
    </source>
</evidence>
<feature type="domain" description="HPt" evidence="2">
    <location>
        <begin position="21"/>
        <end position="120"/>
    </location>
</feature>
<gene>
    <name evidence="3" type="ORF">IB211_03219c</name>
</gene>
<keyword evidence="1" id="KW-0597">Phosphoprotein</keyword>
<proteinExistence type="predicted"/>
<dbReference type="PROSITE" id="PS50894">
    <property type="entry name" value="HPT"/>
    <property type="match status" value="1"/>
</dbReference>
<sequence length="122" mass="14327">MIMNLKDCYTKFGGDFDEVLGRLRREQTVQKFVYKFLDDKSFLLFEASMEDKNYEEALRAVHTLKGVCQNLSFTRLFKSSSLVTKALKENDWNKAVDMMPQLSKDYYETINAIEELNNSKEE</sequence>
<reference evidence="4" key="2">
    <citation type="submission" date="2015-04" db="EMBL/GenBank/DDBJ databases">
        <title>A butyrogenic pathway from the amino acid lysine in a human gut commensal.</title>
        <authorList>
            <person name="de Vos W.M."/>
            <person name="Bui N.T.P."/>
            <person name="Plugge C.M."/>
            <person name="Ritari J."/>
        </authorList>
    </citation>
    <scope>NUCLEOTIDE SEQUENCE [LARGE SCALE GENOMIC DNA]</scope>
    <source>
        <strain evidence="4">AF211</strain>
    </source>
</reference>
<organism evidence="3 4">
    <name type="scientific">Intestinimonas butyriciproducens</name>
    <dbReference type="NCBI Taxonomy" id="1297617"/>
    <lineage>
        <taxon>Bacteria</taxon>
        <taxon>Bacillati</taxon>
        <taxon>Bacillota</taxon>
        <taxon>Clostridia</taxon>
        <taxon>Eubacteriales</taxon>
        <taxon>Intestinimonas</taxon>
    </lineage>
</organism>
<dbReference type="InterPro" id="IPR008207">
    <property type="entry name" value="Sig_transdc_His_kin_Hpt_dom"/>
</dbReference>
<dbReference type="EMBL" id="CP011307">
    <property type="protein sequence ID" value="ALP95610.1"/>
    <property type="molecule type" value="Genomic_DNA"/>
</dbReference>
<dbReference type="Proteomes" id="UP000064844">
    <property type="component" value="Chromosome"/>
</dbReference>
<dbReference type="STRING" id="1297617.IB211_03219c"/>
<keyword evidence="4" id="KW-1185">Reference proteome</keyword>
<dbReference type="PATRIC" id="fig|1297617.4.peg.3308"/>
<dbReference type="GO" id="GO:0000160">
    <property type="term" value="P:phosphorelay signal transduction system"/>
    <property type="evidence" value="ECO:0007669"/>
    <property type="project" value="InterPro"/>
</dbReference>
<dbReference type="InterPro" id="IPR036641">
    <property type="entry name" value="HPT_dom_sf"/>
</dbReference>
<dbReference type="Gene3D" id="1.20.120.160">
    <property type="entry name" value="HPT domain"/>
    <property type="match status" value="1"/>
</dbReference>
<feature type="modified residue" description="Phosphohistidine" evidence="1">
    <location>
        <position position="62"/>
    </location>
</feature>
<evidence type="ECO:0000256" key="1">
    <source>
        <dbReference type="PROSITE-ProRule" id="PRU00110"/>
    </source>
</evidence>
<reference evidence="3 4" key="1">
    <citation type="journal article" date="2015" name="Nat. Commun.">
        <title>Production of butyrate from lysine and the Amadori product fructoselysine by a human gut commensal.</title>
        <authorList>
            <person name="Bui T.P."/>
            <person name="Ritari J."/>
            <person name="Boeren S."/>
            <person name="de Waard P."/>
            <person name="Plugge C.M."/>
            <person name="de Vos W.M."/>
        </authorList>
    </citation>
    <scope>NUCLEOTIDE SEQUENCE [LARGE SCALE GENOMIC DNA]</scope>
    <source>
        <strain evidence="3 4">AF211</strain>
    </source>
</reference>
<name>A0A0S2W8D2_9FIRM</name>
<dbReference type="KEGG" id="ibu:IB211_03219c"/>
<dbReference type="Pfam" id="PF01627">
    <property type="entry name" value="Hpt"/>
    <property type="match status" value="1"/>
</dbReference>
<evidence type="ECO:0000313" key="3">
    <source>
        <dbReference type="EMBL" id="ALP95610.1"/>
    </source>
</evidence>
<dbReference type="SUPFAM" id="SSF47226">
    <property type="entry name" value="Histidine-containing phosphotransfer domain, HPT domain"/>
    <property type="match status" value="1"/>
</dbReference>
<dbReference type="AlphaFoldDB" id="A0A0S2W8D2"/>